<proteinExistence type="predicted"/>
<evidence type="ECO:0000256" key="1">
    <source>
        <dbReference type="SAM" id="Phobius"/>
    </source>
</evidence>
<dbReference type="Proteomes" id="UP000244173">
    <property type="component" value="Chromosome"/>
</dbReference>
<protein>
    <submittedName>
        <fullName evidence="2">Uncharacterized protein</fullName>
    </submittedName>
</protein>
<dbReference type="KEGG" id="maer:DAI18_13285"/>
<dbReference type="STRING" id="1122240.GCA_000620105_01628"/>
<keyword evidence="3" id="KW-1185">Reference proteome</keyword>
<accession>A0A2S0PBY9</accession>
<feature type="transmembrane region" description="Helical" evidence="1">
    <location>
        <begin position="6"/>
        <end position="29"/>
    </location>
</feature>
<organism evidence="2 3">
    <name type="scientific">Microvirgula aerodenitrificans</name>
    <dbReference type="NCBI Taxonomy" id="57480"/>
    <lineage>
        <taxon>Bacteria</taxon>
        <taxon>Pseudomonadati</taxon>
        <taxon>Pseudomonadota</taxon>
        <taxon>Betaproteobacteria</taxon>
        <taxon>Neisseriales</taxon>
        <taxon>Aquaspirillaceae</taxon>
        <taxon>Microvirgula</taxon>
    </lineage>
</organism>
<evidence type="ECO:0000313" key="2">
    <source>
        <dbReference type="EMBL" id="AVY94904.1"/>
    </source>
</evidence>
<gene>
    <name evidence="2" type="ORF">DAI18_13285</name>
</gene>
<feature type="transmembrane region" description="Helical" evidence="1">
    <location>
        <begin position="41"/>
        <end position="62"/>
    </location>
</feature>
<keyword evidence="1" id="KW-0812">Transmembrane</keyword>
<dbReference type="AlphaFoldDB" id="A0A2S0PBY9"/>
<sequence>MLILTGLAALIGLVFLLIAVLGLIAPALFRNRKTGDTPPRTHLLSGGLLAALIAFGVAGGLYPKAGDGAAAPAPVLDPAEAVQSGKGLGMTPEGFRKSFNAIAGEEDPRYAIPRLTISSGEKNDTFTHQFSRQAGIMGAVSKQDGSLEYVMLVTSGSKTDNSENVRSLAMLLFAAQALNPTVPRDENNQAVIALVKEAVANISSPKPVSQRVGKLEYSATASDVTGLMFSIGRP</sequence>
<evidence type="ECO:0000313" key="3">
    <source>
        <dbReference type="Proteomes" id="UP000244173"/>
    </source>
</evidence>
<keyword evidence="1" id="KW-1133">Transmembrane helix</keyword>
<reference evidence="2 3" key="1">
    <citation type="submission" date="2018-04" db="EMBL/GenBank/DDBJ databases">
        <title>Denitrifier Microvirgula.</title>
        <authorList>
            <person name="Anderson E."/>
            <person name="Jang J."/>
            <person name="Ishii S."/>
        </authorList>
    </citation>
    <scope>NUCLEOTIDE SEQUENCE [LARGE SCALE GENOMIC DNA]</scope>
    <source>
        <strain evidence="2 3">BE2.4</strain>
    </source>
</reference>
<dbReference type="OrthoDB" id="2627799at2"/>
<dbReference type="RefSeq" id="WP_051528778.1">
    <property type="nucleotide sequence ID" value="NZ_CALFSO010000016.1"/>
</dbReference>
<keyword evidence="1" id="KW-0472">Membrane</keyword>
<dbReference type="EMBL" id="CP028519">
    <property type="protein sequence ID" value="AVY94904.1"/>
    <property type="molecule type" value="Genomic_DNA"/>
</dbReference>
<name>A0A2S0PBY9_9NEIS</name>